<evidence type="ECO:0000313" key="11">
    <source>
        <dbReference type="EMBL" id="ASC71595.1"/>
    </source>
</evidence>
<evidence type="ECO:0000256" key="8">
    <source>
        <dbReference type="HAMAP-Rule" id="MF_00125"/>
    </source>
</evidence>
<dbReference type="GO" id="GO:0000105">
    <property type="term" value="P:L-histidine biosynthetic process"/>
    <property type="evidence" value="ECO:0007669"/>
    <property type="project" value="UniProtKB-UniRule"/>
</dbReference>
<feature type="binding site" evidence="9">
    <location>
        <position position="126"/>
    </location>
    <ligand>
        <name>L-histidine</name>
        <dbReference type="ChEBI" id="CHEBI:57595"/>
    </ligand>
</feature>
<dbReference type="RefSeq" id="WP_088429982.1">
    <property type="nucleotide sequence ID" value="NZ_CP021983.2"/>
</dbReference>
<keyword evidence="8" id="KW-0028">Amino-acid biosynthesis</keyword>
<evidence type="ECO:0000313" key="12">
    <source>
        <dbReference type="Proteomes" id="UP000191901"/>
    </source>
</evidence>
<dbReference type="UniPathway" id="UPA00031">
    <property type="reaction ID" value="UER00006"/>
</dbReference>
<comment type="miscellaneous">
    <text evidence="8">This function is generally fulfilled by the C-terminal part of HisG, which is missing in some bacteria such as this one.</text>
</comment>
<dbReference type="GO" id="GO:0005737">
    <property type="term" value="C:cytoplasm"/>
    <property type="evidence" value="ECO:0007669"/>
    <property type="project" value="UniProtKB-SubCell"/>
</dbReference>
<dbReference type="InterPro" id="IPR041715">
    <property type="entry name" value="HisRS-like_core"/>
</dbReference>
<dbReference type="SUPFAM" id="SSF55681">
    <property type="entry name" value="Class II aaRS and biotin synthetases"/>
    <property type="match status" value="1"/>
</dbReference>
<dbReference type="OrthoDB" id="9800814at2"/>
<protein>
    <recommendedName>
        <fullName evidence="5 8">ATP phosphoribosyltransferase regulatory subunit</fullName>
    </recommendedName>
</protein>
<evidence type="ECO:0000256" key="6">
    <source>
        <dbReference type="ARBA" id="ARBA00022490"/>
    </source>
</evidence>
<name>A0A1Z3HMU2_9CYAN</name>
<dbReference type="PANTHER" id="PTHR43707">
    <property type="entry name" value="HISTIDYL-TRNA SYNTHETASE"/>
    <property type="match status" value="1"/>
</dbReference>
<comment type="function">
    <text evidence="7 8">Required for the first step of histidine biosynthesis. May allow the feedback regulation of ATP phosphoribosyltransferase activity by histidine.</text>
</comment>
<keyword evidence="11" id="KW-0436">Ligase</keyword>
<dbReference type="InterPro" id="IPR004517">
    <property type="entry name" value="HisZ"/>
</dbReference>
<comment type="pathway">
    <text evidence="2 8">Amino-acid biosynthesis; L-histidine biosynthesis; L-histidine from 5-phospho-alpha-D-ribose 1-diphosphate: step 1/9.</text>
</comment>
<dbReference type="HAMAP" id="MF_00125">
    <property type="entry name" value="HisZ"/>
    <property type="match status" value="1"/>
</dbReference>
<reference evidence="11 12" key="1">
    <citation type="journal article" date="2016" name="Biochim. Biophys. Acta">
        <title>Characterization of red-shifted phycobilisomes isolated from the chlorophyll f-containing cyanobacterium Halomicronema hongdechloris.</title>
        <authorList>
            <person name="Li Y."/>
            <person name="Lin Y."/>
            <person name="Garvey C.J."/>
            <person name="Birch D."/>
            <person name="Corkery R.W."/>
            <person name="Loughlin P.C."/>
            <person name="Scheer H."/>
            <person name="Willows R.D."/>
            <person name="Chen M."/>
        </authorList>
    </citation>
    <scope>NUCLEOTIDE SEQUENCE [LARGE SCALE GENOMIC DNA]</scope>
    <source>
        <strain evidence="11 12">C2206</strain>
    </source>
</reference>
<evidence type="ECO:0000256" key="9">
    <source>
        <dbReference type="PIRSR" id="PIRSR001549-1"/>
    </source>
</evidence>
<dbReference type="STRING" id="1641165.XM38_22505"/>
<accession>A0A1Z3HMU2</accession>
<dbReference type="Proteomes" id="UP000191901">
    <property type="component" value="Chromosome"/>
</dbReference>
<evidence type="ECO:0000259" key="10">
    <source>
        <dbReference type="PROSITE" id="PS50862"/>
    </source>
</evidence>
<dbReference type="NCBIfam" id="NF008940">
    <property type="entry name" value="PRK12292.2-3"/>
    <property type="match status" value="1"/>
</dbReference>
<evidence type="ECO:0000256" key="7">
    <source>
        <dbReference type="ARBA" id="ARBA00025246"/>
    </source>
</evidence>
<dbReference type="KEGG" id="hhg:XM38_025470"/>
<evidence type="ECO:0000256" key="4">
    <source>
        <dbReference type="ARBA" id="ARBA00011496"/>
    </source>
</evidence>
<comment type="subunit">
    <text evidence="4 8">Heteromultimer composed of HisG and HisZ subunits.</text>
</comment>
<comment type="subcellular location">
    <subcellularLocation>
        <location evidence="1 8">Cytoplasm</location>
    </subcellularLocation>
</comment>
<evidence type="ECO:0000256" key="5">
    <source>
        <dbReference type="ARBA" id="ARBA00020397"/>
    </source>
</evidence>
<dbReference type="NCBIfam" id="TIGR00443">
    <property type="entry name" value="hisZ_biosyn_reg"/>
    <property type="match status" value="1"/>
</dbReference>
<dbReference type="InterPro" id="IPR006195">
    <property type="entry name" value="aa-tRNA-synth_II"/>
</dbReference>
<dbReference type="GO" id="GO:0006427">
    <property type="term" value="P:histidyl-tRNA aminoacylation"/>
    <property type="evidence" value="ECO:0007669"/>
    <property type="project" value="TreeGrafter"/>
</dbReference>
<dbReference type="PANTHER" id="PTHR43707:SF1">
    <property type="entry name" value="HISTIDINE--TRNA LIGASE, MITOCHONDRIAL-RELATED"/>
    <property type="match status" value="1"/>
</dbReference>
<dbReference type="CDD" id="cd00773">
    <property type="entry name" value="HisRS-like_core"/>
    <property type="match status" value="1"/>
</dbReference>
<evidence type="ECO:0000256" key="2">
    <source>
        <dbReference type="ARBA" id="ARBA00004667"/>
    </source>
</evidence>
<dbReference type="PIRSF" id="PIRSF001549">
    <property type="entry name" value="His-tRNA_synth"/>
    <property type="match status" value="1"/>
</dbReference>
<dbReference type="InterPro" id="IPR045864">
    <property type="entry name" value="aa-tRNA-synth_II/BPL/LPL"/>
</dbReference>
<dbReference type="AlphaFoldDB" id="A0A1Z3HMU2"/>
<dbReference type="Pfam" id="PF13393">
    <property type="entry name" value="tRNA-synt_His"/>
    <property type="match status" value="1"/>
</dbReference>
<evidence type="ECO:0000256" key="3">
    <source>
        <dbReference type="ARBA" id="ARBA00005539"/>
    </source>
</evidence>
<keyword evidence="12" id="KW-1185">Reference proteome</keyword>
<organism evidence="11 12">
    <name type="scientific">Halomicronema hongdechloris C2206</name>
    <dbReference type="NCBI Taxonomy" id="1641165"/>
    <lineage>
        <taxon>Bacteria</taxon>
        <taxon>Bacillati</taxon>
        <taxon>Cyanobacteriota</taxon>
        <taxon>Cyanophyceae</taxon>
        <taxon>Nodosilineales</taxon>
        <taxon>Nodosilineaceae</taxon>
        <taxon>Halomicronema</taxon>
    </lineage>
</organism>
<gene>
    <name evidence="11" type="primary">hisS_2</name>
    <name evidence="8" type="synonym">hisZ</name>
    <name evidence="11" type="ORF">XM38_025470</name>
</gene>
<keyword evidence="6 8" id="KW-0963">Cytoplasm</keyword>
<dbReference type="Gene3D" id="3.30.930.10">
    <property type="entry name" value="Bira Bifunctional Protein, Domain 2"/>
    <property type="match status" value="1"/>
</dbReference>
<dbReference type="InterPro" id="IPR004516">
    <property type="entry name" value="HisRS/HisZ"/>
</dbReference>
<proteinExistence type="inferred from homology"/>
<feature type="binding site" evidence="9">
    <location>
        <begin position="77"/>
        <end position="79"/>
    </location>
    <ligand>
        <name>L-histidine</name>
        <dbReference type="ChEBI" id="CHEBI:57595"/>
    </ligand>
</feature>
<evidence type="ECO:0000256" key="1">
    <source>
        <dbReference type="ARBA" id="ARBA00004496"/>
    </source>
</evidence>
<keyword evidence="8" id="KW-0368">Histidine biosynthesis</keyword>
<comment type="similarity">
    <text evidence="3 8">Belongs to the class-II aminoacyl-tRNA synthetase family. HisZ subfamily.</text>
</comment>
<dbReference type="EMBL" id="CP021983">
    <property type="protein sequence ID" value="ASC71595.1"/>
    <property type="molecule type" value="Genomic_DNA"/>
</dbReference>
<feature type="binding site" evidence="9">
    <location>
        <begin position="272"/>
        <end position="273"/>
    </location>
    <ligand>
        <name>L-histidine</name>
        <dbReference type="ChEBI" id="CHEBI:57595"/>
    </ligand>
</feature>
<dbReference type="GO" id="GO:0004821">
    <property type="term" value="F:histidine-tRNA ligase activity"/>
    <property type="evidence" value="ECO:0007669"/>
    <property type="project" value="TreeGrafter"/>
</dbReference>
<sequence length="415" mass="45711">MVYQPPSGARDLLPLDVAQKHWIEERLEQVFQRWSYQRIITSTVESLETLMAGGAIDQTTVIELQGTSTQRLGLRPELTASIARTAVTRMARVSYPQRLYYVANVFRRAAQGSHGQQQELYQAGVELLGTGGGLADAEMLLLVIDSLRHLGLARWHLVLGNAGLTQSLLAPFPQEHRAAVRCAIAHLDRVTLEILPLEADLRQRALQLMDLRGRPEDVLQTVSGLDLSAEQRHMVEGLKTLVELLQEATAQRATATMPSLVLDLSLIETFDYYTGLVFEVVSDTAARQVLGKGGRYDNLLGVFHPEDISYPGIGFMLSIEALHQVLMPSGQLPQTTAASDWLVVPLQPSAAAAAFAYAQTIREATNLVRVEVYLEALSAKDPPAAETVRMIAKQRQIDRIAWIGPDGLPEIETLP</sequence>
<dbReference type="PROSITE" id="PS50862">
    <property type="entry name" value="AA_TRNA_LIGASE_II"/>
    <property type="match status" value="1"/>
</dbReference>
<feature type="binding site" evidence="9">
    <location>
        <position position="107"/>
    </location>
    <ligand>
        <name>L-histidine</name>
        <dbReference type="ChEBI" id="CHEBI:57595"/>
    </ligand>
</feature>
<feature type="domain" description="Aminoacyl-transfer RNA synthetases class-II family profile" evidence="10">
    <location>
        <begin position="23"/>
        <end position="345"/>
    </location>
</feature>
<feature type="binding site" evidence="9">
    <location>
        <position position="122"/>
    </location>
    <ligand>
        <name>L-histidine</name>
        <dbReference type="ChEBI" id="CHEBI:57595"/>
    </ligand>
</feature>